<dbReference type="InterPro" id="IPR004089">
    <property type="entry name" value="MCPsignal_dom"/>
</dbReference>
<evidence type="ECO:0000256" key="6">
    <source>
        <dbReference type="PROSITE-ProRule" id="PRU00284"/>
    </source>
</evidence>
<evidence type="ECO:0000256" key="7">
    <source>
        <dbReference type="SAM" id="Phobius"/>
    </source>
</evidence>
<keyword evidence="3 7" id="KW-0472">Membrane</keyword>
<feature type="transmembrane region" description="Helical" evidence="7">
    <location>
        <begin position="50"/>
        <end position="73"/>
    </location>
</feature>
<dbReference type="SUPFAM" id="SSF58104">
    <property type="entry name" value="Methyl-accepting chemotaxis protein (MCP) signaling domain"/>
    <property type="match status" value="1"/>
</dbReference>
<dbReference type="PANTHER" id="PTHR32089:SF112">
    <property type="entry name" value="LYSOZYME-LIKE PROTEIN-RELATED"/>
    <property type="match status" value="1"/>
</dbReference>
<feature type="domain" description="Methyl-accepting transducer" evidence="8">
    <location>
        <begin position="145"/>
        <end position="395"/>
    </location>
</feature>
<feature type="transmembrane region" description="Helical" evidence="7">
    <location>
        <begin position="12"/>
        <end position="38"/>
    </location>
</feature>
<keyword evidence="7" id="KW-1133">Transmembrane helix</keyword>
<keyword evidence="4 6" id="KW-0807">Transducer</keyword>
<keyword evidence="11" id="KW-1185">Reference proteome</keyword>
<evidence type="ECO:0000256" key="1">
    <source>
        <dbReference type="ARBA" id="ARBA00004236"/>
    </source>
</evidence>
<accession>A0ABT9YWZ5</accession>
<dbReference type="SMART" id="SM00283">
    <property type="entry name" value="MA"/>
    <property type="match status" value="1"/>
</dbReference>
<evidence type="ECO:0000256" key="3">
    <source>
        <dbReference type="ARBA" id="ARBA00023136"/>
    </source>
</evidence>
<dbReference type="RefSeq" id="WP_174880450.1">
    <property type="nucleotide sequence ID" value="NZ_CADEPK010000187.1"/>
</dbReference>
<evidence type="ECO:0000256" key="2">
    <source>
        <dbReference type="ARBA" id="ARBA00022475"/>
    </source>
</evidence>
<dbReference type="Gene3D" id="6.10.340.10">
    <property type="match status" value="1"/>
</dbReference>
<evidence type="ECO:0000313" key="10">
    <source>
        <dbReference type="EMBL" id="MDQ0224515.1"/>
    </source>
</evidence>
<dbReference type="SMART" id="SM00304">
    <property type="entry name" value="HAMP"/>
    <property type="match status" value="1"/>
</dbReference>
<dbReference type="Gene3D" id="1.10.287.950">
    <property type="entry name" value="Methyl-accepting chemotaxis protein"/>
    <property type="match status" value="1"/>
</dbReference>
<dbReference type="Proteomes" id="UP001232245">
    <property type="component" value="Unassembled WGS sequence"/>
</dbReference>
<feature type="domain" description="HAMP" evidence="9">
    <location>
        <begin position="74"/>
        <end position="126"/>
    </location>
</feature>
<reference evidence="10 11" key="1">
    <citation type="submission" date="2023-07" db="EMBL/GenBank/DDBJ databases">
        <title>Genomic Encyclopedia of Type Strains, Phase IV (KMG-IV): sequencing the most valuable type-strain genomes for metagenomic binning, comparative biology and taxonomic classification.</title>
        <authorList>
            <person name="Goeker M."/>
        </authorList>
    </citation>
    <scope>NUCLEOTIDE SEQUENCE [LARGE SCALE GENOMIC DNA]</scope>
    <source>
        <strain evidence="10 11">DSM 17723</strain>
    </source>
</reference>
<comment type="subcellular location">
    <subcellularLocation>
        <location evidence="1">Cell membrane</location>
    </subcellularLocation>
</comment>
<evidence type="ECO:0000259" key="8">
    <source>
        <dbReference type="PROSITE" id="PS50111"/>
    </source>
</evidence>
<comment type="caution">
    <text evidence="10">The sequence shown here is derived from an EMBL/GenBank/DDBJ whole genome shotgun (WGS) entry which is preliminary data.</text>
</comment>
<proteinExistence type="inferred from homology"/>
<dbReference type="EMBL" id="JAUSTZ010000002">
    <property type="protein sequence ID" value="MDQ0224515.1"/>
    <property type="molecule type" value="Genomic_DNA"/>
</dbReference>
<dbReference type="InterPro" id="IPR003660">
    <property type="entry name" value="HAMP_dom"/>
</dbReference>
<sequence>MNTRIKPIQKVSVQLLITLIILVVVMTSSIGLLGYIFAENAIEKGTAASFLWIMLGVTAVITIICSAILYFLLIRKVKSLNELVKASTQMAEGNLLETPLKEGTDEIGLIAKSFNRINDGLRGFFRNLLETGQLLDKSSNELSSLSELTKVTSQEIGTALNEISRGSTSQASDIEATSHKANDLQESINKMSMESNGIIQLTEDCAKAVETGKESVIGLQVSNKENSDMLEQISIGITTLFQSVDQISGIVTTIDNISKQTNLLALNASIEAARAGEHGKGFAVVAEEVRKLAEETNQATSQIQSMIQNIEKETESTVLIMAQTTEISNGLNKSVVDTENEFNHISTSIDKIIEGISKLNKEIDKVSANSTVILDSIQNVSAVAEETAASTEQITASVDEQVQTIEAINESSTTIREISAKINDIVINIAEK</sequence>
<dbReference type="Pfam" id="PF00015">
    <property type="entry name" value="MCPsignal"/>
    <property type="match status" value="1"/>
</dbReference>
<organism evidence="10 11">
    <name type="scientific">Metabacillus niabensis</name>
    <dbReference type="NCBI Taxonomy" id="324854"/>
    <lineage>
        <taxon>Bacteria</taxon>
        <taxon>Bacillati</taxon>
        <taxon>Bacillota</taxon>
        <taxon>Bacilli</taxon>
        <taxon>Bacillales</taxon>
        <taxon>Bacillaceae</taxon>
        <taxon>Metabacillus</taxon>
    </lineage>
</organism>
<dbReference type="PANTHER" id="PTHR32089">
    <property type="entry name" value="METHYL-ACCEPTING CHEMOTAXIS PROTEIN MCPB"/>
    <property type="match status" value="1"/>
</dbReference>
<evidence type="ECO:0000313" key="11">
    <source>
        <dbReference type="Proteomes" id="UP001232245"/>
    </source>
</evidence>
<keyword evidence="7" id="KW-0812">Transmembrane</keyword>
<comment type="similarity">
    <text evidence="5">Belongs to the methyl-accepting chemotaxis (MCP) protein family.</text>
</comment>
<name>A0ABT9YWZ5_9BACI</name>
<dbReference type="PROSITE" id="PS50885">
    <property type="entry name" value="HAMP"/>
    <property type="match status" value="1"/>
</dbReference>
<dbReference type="CDD" id="cd06225">
    <property type="entry name" value="HAMP"/>
    <property type="match status" value="1"/>
</dbReference>
<dbReference type="PROSITE" id="PS50111">
    <property type="entry name" value="CHEMOTAXIS_TRANSDUC_2"/>
    <property type="match status" value="1"/>
</dbReference>
<keyword evidence="2" id="KW-1003">Cell membrane</keyword>
<dbReference type="Pfam" id="PF00672">
    <property type="entry name" value="HAMP"/>
    <property type="match status" value="1"/>
</dbReference>
<protein>
    <submittedName>
        <fullName evidence="10">Methyl-accepting chemotaxis protein</fullName>
    </submittedName>
</protein>
<evidence type="ECO:0000259" key="9">
    <source>
        <dbReference type="PROSITE" id="PS50885"/>
    </source>
</evidence>
<evidence type="ECO:0000256" key="4">
    <source>
        <dbReference type="ARBA" id="ARBA00023224"/>
    </source>
</evidence>
<evidence type="ECO:0000256" key="5">
    <source>
        <dbReference type="ARBA" id="ARBA00029447"/>
    </source>
</evidence>
<gene>
    <name evidence="10" type="ORF">J2S02_000844</name>
</gene>